<dbReference type="GO" id="GO:0006355">
    <property type="term" value="P:regulation of DNA-templated transcription"/>
    <property type="evidence" value="ECO:0007669"/>
    <property type="project" value="UniProtKB-ARBA"/>
</dbReference>
<comment type="caution">
    <text evidence="12">The sequence shown here is derived from an EMBL/GenBank/DDBJ whole genome shotgun (WGS) entry which is preliminary data.</text>
</comment>
<dbReference type="AlphaFoldDB" id="A0ABC8TMQ7"/>
<keyword evidence="6" id="KW-0862">Zinc</keyword>
<accession>A0ABC8TMQ7</accession>
<dbReference type="InterPro" id="IPR010402">
    <property type="entry name" value="CCT_domain"/>
</dbReference>
<keyword evidence="3" id="KW-0479">Metal-binding</keyword>
<protein>
    <recommendedName>
        <fullName evidence="14">Zinc finger protein CONSTANS-LIKE 9-like</fullName>
    </recommendedName>
</protein>
<proteinExistence type="inferred from homology"/>
<comment type="similarity">
    <text evidence="2">Belongs to the CONSTANS family.</text>
</comment>
<organism evidence="12 13">
    <name type="scientific">Ilex paraguariensis</name>
    <name type="common">yerba mate</name>
    <dbReference type="NCBI Taxonomy" id="185542"/>
    <lineage>
        <taxon>Eukaryota</taxon>
        <taxon>Viridiplantae</taxon>
        <taxon>Streptophyta</taxon>
        <taxon>Embryophyta</taxon>
        <taxon>Tracheophyta</taxon>
        <taxon>Spermatophyta</taxon>
        <taxon>Magnoliopsida</taxon>
        <taxon>eudicotyledons</taxon>
        <taxon>Gunneridae</taxon>
        <taxon>Pentapetalae</taxon>
        <taxon>asterids</taxon>
        <taxon>campanulids</taxon>
        <taxon>Aquifoliales</taxon>
        <taxon>Aquifoliaceae</taxon>
        <taxon>Ilex</taxon>
    </lineage>
</organism>
<keyword evidence="7 9" id="KW-0539">Nucleus</keyword>
<feature type="domain" description="B box-type" evidence="10">
    <location>
        <begin position="1"/>
        <end position="47"/>
    </location>
</feature>
<evidence type="ECO:0000256" key="6">
    <source>
        <dbReference type="ARBA" id="ARBA00022833"/>
    </source>
</evidence>
<dbReference type="InterPro" id="IPR000315">
    <property type="entry name" value="Znf_B-box"/>
</dbReference>
<evidence type="ECO:0000256" key="5">
    <source>
        <dbReference type="ARBA" id="ARBA00022771"/>
    </source>
</evidence>
<evidence type="ECO:0000259" key="10">
    <source>
        <dbReference type="PROSITE" id="PS50119"/>
    </source>
</evidence>
<evidence type="ECO:0000256" key="4">
    <source>
        <dbReference type="ARBA" id="ARBA00022737"/>
    </source>
</evidence>
<evidence type="ECO:0000313" key="13">
    <source>
        <dbReference type="Proteomes" id="UP001642360"/>
    </source>
</evidence>
<evidence type="ECO:0000256" key="1">
    <source>
        <dbReference type="ARBA" id="ARBA00004123"/>
    </source>
</evidence>
<dbReference type="Proteomes" id="UP001642360">
    <property type="component" value="Unassembled WGS sequence"/>
</dbReference>
<evidence type="ECO:0000256" key="9">
    <source>
        <dbReference type="PROSITE-ProRule" id="PRU00357"/>
    </source>
</evidence>
<dbReference type="PANTHER" id="PTHR31717">
    <property type="entry name" value="ZINC FINGER PROTEIN CONSTANS-LIKE 10"/>
    <property type="match status" value="1"/>
</dbReference>
<evidence type="ECO:0000313" key="12">
    <source>
        <dbReference type="EMBL" id="CAK9170216.1"/>
    </source>
</evidence>
<gene>
    <name evidence="12" type="ORF">ILEXP_LOCUS39701</name>
</gene>
<dbReference type="PANTHER" id="PTHR31717:SF131">
    <property type="entry name" value="ZINC FINGER PROTEIN CONSTANS-LIKE 9"/>
    <property type="match status" value="1"/>
</dbReference>
<evidence type="ECO:0008006" key="14">
    <source>
        <dbReference type="Google" id="ProtNLM"/>
    </source>
</evidence>
<evidence type="ECO:0000256" key="7">
    <source>
        <dbReference type="ARBA" id="ARBA00023242"/>
    </source>
</evidence>
<dbReference type="PROSITE" id="PS50119">
    <property type="entry name" value="ZF_BBOX"/>
    <property type="match status" value="2"/>
</dbReference>
<evidence type="ECO:0000256" key="8">
    <source>
        <dbReference type="PROSITE-ProRule" id="PRU00024"/>
    </source>
</evidence>
<keyword evidence="4" id="KW-0677">Repeat</keyword>
<feature type="domain" description="CCT" evidence="11">
    <location>
        <begin position="360"/>
        <end position="402"/>
    </location>
</feature>
<reference evidence="12 13" key="1">
    <citation type="submission" date="2024-02" db="EMBL/GenBank/DDBJ databases">
        <authorList>
            <person name="Vignale AGUSTIN F."/>
            <person name="Sosa J E."/>
            <person name="Modenutti C."/>
        </authorList>
    </citation>
    <scope>NUCLEOTIDE SEQUENCE [LARGE SCALE GENOMIC DNA]</scope>
</reference>
<dbReference type="Pfam" id="PF06203">
    <property type="entry name" value="CCT"/>
    <property type="match status" value="1"/>
</dbReference>
<dbReference type="GO" id="GO:0005634">
    <property type="term" value="C:nucleus"/>
    <property type="evidence" value="ECO:0007669"/>
    <property type="project" value="UniProtKB-SubCell"/>
</dbReference>
<dbReference type="CDD" id="cd19821">
    <property type="entry name" value="Bbox1_BBX-like"/>
    <property type="match status" value="2"/>
</dbReference>
<keyword evidence="5 8" id="KW-0863">Zinc-finger</keyword>
<dbReference type="GO" id="GO:0008270">
    <property type="term" value="F:zinc ion binding"/>
    <property type="evidence" value="ECO:0007669"/>
    <property type="project" value="UniProtKB-KW"/>
</dbReference>
<dbReference type="EMBL" id="CAUOFW020005452">
    <property type="protein sequence ID" value="CAK9170216.1"/>
    <property type="molecule type" value="Genomic_DNA"/>
</dbReference>
<evidence type="ECO:0000256" key="2">
    <source>
        <dbReference type="ARBA" id="ARBA00010024"/>
    </source>
</evidence>
<name>A0ABC8TMQ7_9AQUA</name>
<keyword evidence="13" id="KW-1185">Reference proteome</keyword>
<evidence type="ECO:0000259" key="11">
    <source>
        <dbReference type="PROSITE" id="PS51017"/>
    </source>
</evidence>
<dbReference type="PROSITE" id="PS51017">
    <property type="entry name" value="CCT"/>
    <property type="match status" value="1"/>
</dbReference>
<dbReference type="InterPro" id="IPR049808">
    <property type="entry name" value="CONSTANS-like_Bbox1"/>
</dbReference>
<dbReference type="SMART" id="SM00336">
    <property type="entry name" value="BBOX"/>
    <property type="match status" value="2"/>
</dbReference>
<sequence>MGYTCDFCGAQRSMVYCRSDAACLCLSCDCNVHSANALSRRHSRTLLCERCSSQPAFVRCVEEKISLCPNCDWSGHDGSNSGSTHKREPLNCYSGCPSAAELSTIWSFLLDSPSVGDSACEQGMGAMSINDNCPRNSQGASGNNNNQDMSVAVEGSDFQNANNSKVWTCVMGSSSVPQLDTRLHNIDQTMGSTNSVSPKLCCSGTKGPGPCEDDDFYEDFNMDEVDLNIENYKELFGVTLNNWEQLFENDGIDSLFGMKDMSGADSNCQGAYVTQGSSIGRINAMQRACSNAASADSMMSCKTEPNLCFPRQAHSTLSFSGLTESSTGEYQDCGASSMLLMGEPPWCPPCPESSFPSTSRSSAVLRYKEKKKARKFEKKVRYASRKARADVRKRVKGRFVKAGDVYDYDPLRSGLCSMDKGGCGKLIPQHHC</sequence>
<comment type="subcellular location">
    <subcellularLocation>
        <location evidence="1 9">Nucleus</location>
    </subcellularLocation>
</comment>
<feature type="domain" description="B box-type" evidence="10">
    <location>
        <begin position="43"/>
        <end position="90"/>
    </location>
</feature>
<evidence type="ECO:0000256" key="3">
    <source>
        <dbReference type="ARBA" id="ARBA00022723"/>
    </source>
</evidence>